<reference evidence="7" key="1">
    <citation type="submission" date="2020-10" db="EMBL/GenBank/DDBJ databases">
        <authorList>
            <person name="Gilroy R."/>
        </authorList>
    </citation>
    <scope>NUCLEOTIDE SEQUENCE</scope>
    <source>
        <strain evidence="7">CHK183-6373</strain>
    </source>
</reference>
<comment type="catalytic activity">
    <reaction evidence="5">
        <text>dUTP + H2O = dUMP + diphosphate + H(+)</text>
        <dbReference type="Rhea" id="RHEA:10248"/>
        <dbReference type="ChEBI" id="CHEBI:15377"/>
        <dbReference type="ChEBI" id="CHEBI:15378"/>
        <dbReference type="ChEBI" id="CHEBI:33019"/>
        <dbReference type="ChEBI" id="CHEBI:61555"/>
        <dbReference type="ChEBI" id="CHEBI:246422"/>
        <dbReference type="EC" id="3.6.1.23"/>
    </reaction>
</comment>
<organism evidence="7 8">
    <name type="scientific">Candidatus Ornithocaccomicrobium faecavium</name>
    <dbReference type="NCBI Taxonomy" id="2840890"/>
    <lineage>
        <taxon>Bacteria</taxon>
        <taxon>Bacillati</taxon>
        <taxon>Bacillota</taxon>
        <taxon>Clostridia</taxon>
        <taxon>Candidatus Ornithocaccomicrobium</taxon>
    </lineage>
</organism>
<dbReference type="EC" id="3.6.1.23" evidence="2"/>
<dbReference type="GO" id="GO:0006226">
    <property type="term" value="P:dUMP biosynthetic process"/>
    <property type="evidence" value="ECO:0007669"/>
    <property type="project" value="InterPro"/>
</dbReference>
<evidence type="ECO:0000256" key="2">
    <source>
        <dbReference type="ARBA" id="ARBA00012379"/>
    </source>
</evidence>
<comment type="caution">
    <text evidence="7">The sequence shown here is derived from an EMBL/GenBank/DDBJ whole genome shotgun (WGS) entry which is preliminary data.</text>
</comment>
<dbReference type="SUPFAM" id="SSF51283">
    <property type="entry name" value="dUTPase-like"/>
    <property type="match status" value="1"/>
</dbReference>
<dbReference type="InterPro" id="IPR036157">
    <property type="entry name" value="dUTPase-like_sf"/>
</dbReference>
<reference evidence="7" key="2">
    <citation type="journal article" date="2021" name="PeerJ">
        <title>Extensive microbial diversity within the chicken gut microbiome revealed by metagenomics and culture.</title>
        <authorList>
            <person name="Gilroy R."/>
            <person name="Ravi A."/>
            <person name="Getino M."/>
            <person name="Pursley I."/>
            <person name="Horton D.L."/>
            <person name="Alikhan N.F."/>
            <person name="Baker D."/>
            <person name="Gharbi K."/>
            <person name="Hall N."/>
            <person name="Watson M."/>
            <person name="Adriaenssens E.M."/>
            <person name="Foster-Nyarko E."/>
            <person name="Jarju S."/>
            <person name="Secka A."/>
            <person name="Antonio M."/>
            <person name="Oren A."/>
            <person name="Chaudhuri R.R."/>
            <person name="La Ragione R."/>
            <person name="Hildebrand F."/>
            <person name="Pallen M.J."/>
        </authorList>
    </citation>
    <scope>NUCLEOTIDE SEQUENCE</scope>
    <source>
        <strain evidence="7">CHK183-6373</strain>
    </source>
</reference>
<feature type="domain" description="dUTPase-like" evidence="6">
    <location>
        <begin position="27"/>
        <end position="142"/>
    </location>
</feature>
<accession>A0A9D1P6H1</accession>
<dbReference type="Proteomes" id="UP000886884">
    <property type="component" value="Unassembled WGS sequence"/>
</dbReference>
<dbReference type="CDD" id="cd07557">
    <property type="entry name" value="trimeric_dUTPase"/>
    <property type="match status" value="1"/>
</dbReference>
<gene>
    <name evidence="7" type="ORF">IAA64_05740</name>
</gene>
<proteinExistence type="inferred from homology"/>
<evidence type="ECO:0000256" key="5">
    <source>
        <dbReference type="ARBA" id="ARBA00047686"/>
    </source>
</evidence>
<dbReference type="InterPro" id="IPR008181">
    <property type="entry name" value="dUTPase"/>
</dbReference>
<dbReference type="PANTHER" id="PTHR11241">
    <property type="entry name" value="DEOXYURIDINE 5'-TRIPHOSPHATE NUCLEOTIDOHYDROLASE"/>
    <property type="match status" value="1"/>
</dbReference>
<dbReference type="InterPro" id="IPR029054">
    <property type="entry name" value="dUTPase-like"/>
</dbReference>
<evidence type="ECO:0000313" key="7">
    <source>
        <dbReference type="EMBL" id="HIV27449.1"/>
    </source>
</evidence>
<dbReference type="GO" id="GO:0000287">
    <property type="term" value="F:magnesium ion binding"/>
    <property type="evidence" value="ECO:0007669"/>
    <property type="project" value="InterPro"/>
</dbReference>
<sequence length="144" mass="16054">MAMEIQIRYHDAGLPRLCAVEGGDWIDLRAAERVEMKAGEFRIISLGISMKLPEGYEAHVVPRSSTFKRWGILQTNHMGVIDNAYCGDGDVWGFPALAMRDTVIEKGDRICQFRIVQKMEPVRFVEVDHLDGANRGGFGSTGAQ</sequence>
<evidence type="ECO:0000256" key="4">
    <source>
        <dbReference type="ARBA" id="ARBA00023080"/>
    </source>
</evidence>
<dbReference type="GO" id="GO:0046081">
    <property type="term" value="P:dUTP catabolic process"/>
    <property type="evidence" value="ECO:0007669"/>
    <property type="project" value="InterPro"/>
</dbReference>
<name>A0A9D1P6H1_9FIRM</name>
<keyword evidence="4" id="KW-0546">Nucleotide metabolism</keyword>
<evidence type="ECO:0000259" key="6">
    <source>
        <dbReference type="Pfam" id="PF00692"/>
    </source>
</evidence>
<keyword evidence="3" id="KW-0378">Hydrolase</keyword>
<evidence type="ECO:0000313" key="8">
    <source>
        <dbReference type="Proteomes" id="UP000886884"/>
    </source>
</evidence>
<dbReference type="AlphaFoldDB" id="A0A9D1P6H1"/>
<dbReference type="Pfam" id="PF00692">
    <property type="entry name" value="dUTPase"/>
    <property type="match status" value="1"/>
</dbReference>
<dbReference type="GO" id="GO:0004170">
    <property type="term" value="F:dUTP diphosphatase activity"/>
    <property type="evidence" value="ECO:0007669"/>
    <property type="project" value="UniProtKB-EC"/>
</dbReference>
<evidence type="ECO:0000256" key="3">
    <source>
        <dbReference type="ARBA" id="ARBA00022801"/>
    </source>
</evidence>
<comment type="similarity">
    <text evidence="1">Belongs to the dUTPase family.</text>
</comment>
<dbReference type="PANTHER" id="PTHR11241:SF0">
    <property type="entry name" value="DEOXYURIDINE 5'-TRIPHOSPHATE NUCLEOTIDOHYDROLASE"/>
    <property type="match status" value="1"/>
</dbReference>
<dbReference type="InterPro" id="IPR033704">
    <property type="entry name" value="dUTPase_trimeric"/>
</dbReference>
<dbReference type="Gene3D" id="2.70.40.10">
    <property type="match status" value="1"/>
</dbReference>
<dbReference type="EMBL" id="DVOT01000104">
    <property type="protein sequence ID" value="HIV27449.1"/>
    <property type="molecule type" value="Genomic_DNA"/>
</dbReference>
<evidence type="ECO:0000256" key="1">
    <source>
        <dbReference type="ARBA" id="ARBA00006581"/>
    </source>
</evidence>
<protein>
    <recommendedName>
        <fullName evidence="2">dUTP diphosphatase</fullName>
        <ecNumber evidence="2">3.6.1.23</ecNumber>
    </recommendedName>
</protein>